<dbReference type="AlphaFoldDB" id="A0ABD0L1U6"/>
<evidence type="ECO:0000313" key="2">
    <source>
        <dbReference type="EMBL" id="KAK7493306.1"/>
    </source>
</evidence>
<reference evidence="2 3" key="1">
    <citation type="journal article" date="2023" name="Sci. Data">
        <title>Genome assembly of the Korean intertidal mud-creeper Batillaria attramentaria.</title>
        <authorList>
            <person name="Patra A.K."/>
            <person name="Ho P.T."/>
            <person name="Jun S."/>
            <person name="Lee S.J."/>
            <person name="Kim Y."/>
            <person name="Won Y.J."/>
        </authorList>
    </citation>
    <scope>NUCLEOTIDE SEQUENCE [LARGE SCALE GENOMIC DNA]</scope>
    <source>
        <strain evidence="2">Wonlab-2016</strain>
    </source>
</reference>
<feature type="compositionally biased region" description="Basic and acidic residues" evidence="1">
    <location>
        <begin position="96"/>
        <end position="105"/>
    </location>
</feature>
<gene>
    <name evidence="2" type="ORF">BaRGS_00015432</name>
</gene>
<dbReference type="Proteomes" id="UP001519460">
    <property type="component" value="Unassembled WGS sequence"/>
</dbReference>
<feature type="compositionally biased region" description="Basic residues" evidence="1">
    <location>
        <begin position="37"/>
        <end position="48"/>
    </location>
</feature>
<feature type="region of interest" description="Disordered" evidence="1">
    <location>
        <begin position="1"/>
        <end position="23"/>
    </location>
</feature>
<name>A0ABD0L1U6_9CAEN</name>
<dbReference type="EMBL" id="JACVVK020000094">
    <property type="protein sequence ID" value="KAK7493306.1"/>
    <property type="molecule type" value="Genomic_DNA"/>
</dbReference>
<evidence type="ECO:0000256" key="1">
    <source>
        <dbReference type="SAM" id="MobiDB-lite"/>
    </source>
</evidence>
<sequence length="105" mass="11561">MGKRLLRTKAGFPPEQTDTRAGSRRGLVAPLVSAFSSKHRQHHKRPLTTRRGQYCAHGRQVATARREEARTQSAGPIGPCGGDTRRSPLAGSLMDLHNDIRPILK</sequence>
<feature type="region of interest" description="Disordered" evidence="1">
    <location>
        <begin position="36"/>
        <end position="105"/>
    </location>
</feature>
<keyword evidence="3" id="KW-1185">Reference proteome</keyword>
<organism evidence="2 3">
    <name type="scientific">Batillaria attramentaria</name>
    <dbReference type="NCBI Taxonomy" id="370345"/>
    <lineage>
        <taxon>Eukaryota</taxon>
        <taxon>Metazoa</taxon>
        <taxon>Spiralia</taxon>
        <taxon>Lophotrochozoa</taxon>
        <taxon>Mollusca</taxon>
        <taxon>Gastropoda</taxon>
        <taxon>Caenogastropoda</taxon>
        <taxon>Sorbeoconcha</taxon>
        <taxon>Cerithioidea</taxon>
        <taxon>Batillariidae</taxon>
        <taxon>Batillaria</taxon>
    </lineage>
</organism>
<evidence type="ECO:0000313" key="3">
    <source>
        <dbReference type="Proteomes" id="UP001519460"/>
    </source>
</evidence>
<comment type="caution">
    <text evidence="2">The sequence shown here is derived from an EMBL/GenBank/DDBJ whole genome shotgun (WGS) entry which is preliminary data.</text>
</comment>
<proteinExistence type="predicted"/>
<protein>
    <submittedName>
        <fullName evidence="2">Uncharacterized protein</fullName>
    </submittedName>
</protein>
<accession>A0ABD0L1U6</accession>